<proteinExistence type="predicted"/>
<accession>A0A1U7VSG4</accession>
<organism evidence="2 3">
    <name type="scientific">Nicotiana sylvestris</name>
    <name type="common">Wood tobacco</name>
    <name type="synonym">South American tobacco</name>
    <dbReference type="NCBI Taxonomy" id="4096"/>
    <lineage>
        <taxon>Eukaryota</taxon>
        <taxon>Viridiplantae</taxon>
        <taxon>Streptophyta</taxon>
        <taxon>Embryophyta</taxon>
        <taxon>Tracheophyta</taxon>
        <taxon>Spermatophyta</taxon>
        <taxon>Magnoliopsida</taxon>
        <taxon>eudicotyledons</taxon>
        <taxon>Gunneridae</taxon>
        <taxon>Pentapetalae</taxon>
        <taxon>asterids</taxon>
        <taxon>lamiids</taxon>
        <taxon>Solanales</taxon>
        <taxon>Solanaceae</taxon>
        <taxon>Nicotianoideae</taxon>
        <taxon>Nicotianeae</taxon>
        <taxon>Nicotiana</taxon>
    </lineage>
</organism>
<sequence length="119" mass="13575">MAAPKTMVSLLLLLVFTSTLYEVEARNVVYVHCNSDSDCILHEVEARNVVYVHCNSDSDCELICKDENYKMDPFCYKSLCVCDSNYFCKNKFGCNFKGFVCNDGDVQCINYTCQCPEKI</sequence>
<evidence type="ECO:0000313" key="2">
    <source>
        <dbReference type="Proteomes" id="UP000189701"/>
    </source>
</evidence>
<keyword evidence="1" id="KW-0732">Signal</keyword>
<name>A0A1U7VSG4_NICSY</name>
<evidence type="ECO:0000256" key="1">
    <source>
        <dbReference type="SAM" id="SignalP"/>
    </source>
</evidence>
<dbReference type="Proteomes" id="UP000189701">
    <property type="component" value="Unplaced"/>
</dbReference>
<evidence type="ECO:0000313" key="3">
    <source>
        <dbReference type="RefSeq" id="XP_009770837.1"/>
    </source>
</evidence>
<dbReference type="RefSeq" id="XP_009770837.1">
    <property type="nucleotide sequence ID" value="XM_009772535.1"/>
</dbReference>
<dbReference type="AlphaFoldDB" id="A0A1U7VSG4"/>
<keyword evidence="2" id="KW-1185">Reference proteome</keyword>
<feature type="signal peptide" evidence="1">
    <location>
        <begin position="1"/>
        <end position="25"/>
    </location>
</feature>
<feature type="chain" id="PRO_5010583097" evidence="1">
    <location>
        <begin position="26"/>
        <end position="119"/>
    </location>
</feature>
<reference evidence="3" key="2">
    <citation type="submission" date="2025-08" db="UniProtKB">
        <authorList>
            <consortium name="RefSeq"/>
        </authorList>
    </citation>
    <scope>IDENTIFICATION</scope>
    <source>
        <tissue evidence="3">Leaf</tissue>
    </source>
</reference>
<protein>
    <submittedName>
        <fullName evidence="3">Uncharacterized protein LOC104221460</fullName>
    </submittedName>
</protein>
<gene>
    <name evidence="3" type="primary">LOC104221460</name>
</gene>
<reference evidence="2" key="1">
    <citation type="journal article" date="2013" name="Genome Biol.">
        <title>Reference genomes and transcriptomes of Nicotiana sylvestris and Nicotiana tomentosiformis.</title>
        <authorList>
            <person name="Sierro N."/>
            <person name="Battey J.N."/>
            <person name="Ouadi S."/>
            <person name="Bovet L."/>
            <person name="Goepfert S."/>
            <person name="Bakaher N."/>
            <person name="Peitsch M.C."/>
            <person name="Ivanov N.V."/>
        </authorList>
    </citation>
    <scope>NUCLEOTIDE SEQUENCE [LARGE SCALE GENOMIC DNA]</scope>
</reference>